<dbReference type="EMBL" id="AP023189">
    <property type="protein sequence ID" value="BCG27570.1"/>
    <property type="molecule type" value="Genomic_DNA"/>
</dbReference>
<gene>
    <name evidence="1" type="ORF">TUM18999_57610</name>
</gene>
<reference evidence="1 2" key="1">
    <citation type="submission" date="2020-05" db="EMBL/GenBank/DDBJ databases">
        <title>Characterization of novel class B3 metallo-beta-lactamase from novel Pseudomonas species.</title>
        <authorList>
            <person name="Yamada K."/>
            <person name="Aoki K."/>
            <person name="Ishii Y."/>
        </authorList>
    </citation>
    <scope>NUCLEOTIDE SEQUENCE [LARGE SCALE GENOMIC DNA]</scope>
    <source>
        <strain evidence="1 2">TUM18999</strain>
    </source>
</reference>
<evidence type="ECO:0000313" key="1">
    <source>
        <dbReference type="EMBL" id="BCG27570.1"/>
    </source>
</evidence>
<evidence type="ECO:0000313" key="2">
    <source>
        <dbReference type="Proteomes" id="UP000509383"/>
    </source>
</evidence>
<dbReference type="RefSeq" id="WP_173178639.1">
    <property type="nucleotide sequence ID" value="NZ_AP023189.1"/>
</dbReference>
<dbReference type="AlphaFoldDB" id="A0A6J4ED72"/>
<accession>A0A6J4ED72</accession>
<protein>
    <submittedName>
        <fullName evidence="1">Uncharacterized protein</fullName>
    </submittedName>
</protein>
<sequence length="132" mass="15005">MSNEKRGPLVMPATLEECASVMERLSFDCTNIRTQVEAAKANQRATGRYSDPMWFARATAALRWMSRDRQRLQEHMAKLRKASRAATETSRDKLLIEALRQHVSPEVFFRCVAEVTLQLPTYFVDSQPGGDA</sequence>
<organism evidence="1 2">
    <name type="scientific">Pseudomonas tohonis</name>
    <dbReference type="NCBI Taxonomy" id="2725477"/>
    <lineage>
        <taxon>Bacteria</taxon>
        <taxon>Pseudomonadati</taxon>
        <taxon>Pseudomonadota</taxon>
        <taxon>Gammaproteobacteria</taxon>
        <taxon>Pseudomonadales</taxon>
        <taxon>Pseudomonadaceae</taxon>
        <taxon>Pseudomonas</taxon>
    </lineage>
</organism>
<name>A0A6J4ED72_9PSED</name>
<dbReference type="Proteomes" id="UP000509383">
    <property type="component" value="Chromosome"/>
</dbReference>
<dbReference type="KEGG" id="ptw:TUM18999_57610"/>
<proteinExistence type="predicted"/>